<feature type="domain" description="RNA polymerase sigma factor 70 region 4 type 2" evidence="3">
    <location>
        <begin position="114"/>
        <end position="163"/>
    </location>
</feature>
<evidence type="ECO:0000259" key="2">
    <source>
        <dbReference type="Pfam" id="PF04542"/>
    </source>
</evidence>
<dbReference type="NCBIfam" id="NF007214">
    <property type="entry name" value="PRK09636.1"/>
    <property type="match status" value="1"/>
</dbReference>
<comment type="caution">
    <text evidence="4">The sequence shown here is derived from an EMBL/GenBank/DDBJ whole genome shotgun (WGS) entry which is preliminary data.</text>
</comment>
<dbReference type="InterPro" id="IPR013324">
    <property type="entry name" value="RNA_pol_sigma_r3/r4-like"/>
</dbReference>
<dbReference type="Pfam" id="PF04542">
    <property type="entry name" value="Sigma70_r2"/>
    <property type="match status" value="1"/>
</dbReference>
<dbReference type="InterPro" id="IPR014284">
    <property type="entry name" value="RNA_pol_sigma-70_dom"/>
</dbReference>
<evidence type="ECO:0000259" key="3">
    <source>
        <dbReference type="Pfam" id="PF08281"/>
    </source>
</evidence>
<dbReference type="EMBL" id="JXAL01000008">
    <property type="protein sequence ID" value="KIL36465.1"/>
    <property type="molecule type" value="Genomic_DNA"/>
</dbReference>
<dbReference type="SUPFAM" id="SSF54427">
    <property type="entry name" value="NTF2-like"/>
    <property type="match status" value="1"/>
</dbReference>
<sequence length="299" mass="33512">MERVHSDRSEQLYQLYKPLLFSLAYRMLGSVSDAEDIVQEAFLSWSERRPETVLNEKAYLCKMVTNRCVDRLRSPGKQREVYVGPWLPEPLITEALDSDSPSGAYLQKESLSTAYLLLLQQLSWVERAVFILREVLQYEYDEIAEIVDKSSSNCRQIFHRAKRSVSGLSGMADTVPLKSESLKALIEQFIHAVASGNTGQLMNLLKADVSMHSDGGGKVTAAVRPILGADRVIAFLMGIASKAPADMSFRIQMVNGNPGIVSYIGEQPSSVITFRMENDRIAEIYIVVNPDKLKHLPQR</sequence>
<dbReference type="SUPFAM" id="SSF88946">
    <property type="entry name" value="Sigma2 domain of RNA polymerase sigma factors"/>
    <property type="match status" value="1"/>
</dbReference>
<accession>A0ABR5A5X0</accession>
<protein>
    <submittedName>
        <fullName evidence="4">RNA polymerase sigma factor SigJ</fullName>
    </submittedName>
</protein>
<reference evidence="4 5" key="1">
    <citation type="submission" date="2014-12" db="EMBL/GenBank/DDBJ databases">
        <title>Draft genome sequence of Cohnella kolymensis strain B-2846.</title>
        <authorList>
            <person name="Karlyshev A.V."/>
            <person name="Kudryashova E.B."/>
        </authorList>
    </citation>
    <scope>NUCLEOTIDE SEQUENCE [LARGE SCALE GENOMIC DNA]</scope>
    <source>
        <strain evidence="4 5">VKM B-2846</strain>
    </source>
</reference>
<dbReference type="PANTHER" id="PTHR30173:SF36">
    <property type="entry name" value="ECF RNA POLYMERASE SIGMA FACTOR SIGJ"/>
    <property type="match status" value="1"/>
</dbReference>
<dbReference type="Gene3D" id="1.10.1740.10">
    <property type="match status" value="1"/>
</dbReference>
<name>A0ABR5A5X0_9BACL</name>
<dbReference type="InterPro" id="IPR007627">
    <property type="entry name" value="RNA_pol_sigma70_r2"/>
</dbReference>
<evidence type="ECO:0000313" key="5">
    <source>
        <dbReference type="Proteomes" id="UP000054526"/>
    </source>
</evidence>
<dbReference type="Gene3D" id="1.10.10.10">
    <property type="entry name" value="Winged helix-like DNA-binding domain superfamily/Winged helix DNA-binding domain"/>
    <property type="match status" value="1"/>
</dbReference>
<dbReference type="SUPFAM" id="SSF88659">
    <property type="entry name" value="Sigma3 and sigma4 domains of RNA polymerase sigma factors"/>
    <property type="match status" value="1"/>
</dbReference>
<dbReference type="Gene3D" id="3.10.450.50">
    <property type="match status" value="1"/>
</dbReference>
<dbReference type="RefSeq" id="WP_041061754.1">
    <property type="nucleotide sequence ID" value="NZ_JXAL01000008.1"/>
</dbReference>
<evidence type="ECO:0000256" key="1">
    <source>
        <dbReference type="ARBA" id="ARBA00011344"/>
    </source>
</evidence>
<dbReference type="InterPro" id="IPR013249">
    <property type="entry name" value="RNA_pol_sigma70_r4_t2"/>
</dbReference>
<dbReference type="InterPro" id="IPR036388">
    <property type="entry name" value="WH-like_DNA-bd_sf"/>
</dbReference>
<dbReference type="InterPro" id="IPR013325">
    <property type="entry name" value="RNA_pol_sigma_r2"/>
</dbReference>
<feature type="domain" description="RNA polymerase sigma-70 region 2" evidence="2">
    <location>
        <begin position="12"/>
        <end position="74"/>
    </location>
</feature>
<evidence type="ECO:0000313" key="4">
    <source>
        <dbReference type="EMBL" id="KIL36465.1"/>
    </source>
</evidence>
<gene>
    <name evidence="4" type="ORF">SD71_07610</name>
</gene>
<dbReference type="InterPro" id="IPR052704">
    <property type="entry name" value="ECF_Sigma-70_Domain"/>
</dbReference>
<proteinExistence type="predicted"/>
<dbReference type="Pfam" id="PF08281">
    <property type="entry name" value="Sigma70_r4_2"/>
    <property type="match status" value="1"/>
</dbReference>
<comment type="subunit">
    <text evidence="1">Interacts transiently with the RNA polymerase catalytic core formed by RpoA, RpoB, RpoC and RpoZ (2 alpha, 1 beta, 1 beta' and 1 omega subunit) to form the RNA polymerase holoenzyme that can initiate transcription.</text>
</comment>
<dbReference type="InterPro" id="IPR032710">
    <property type="entry name" value="NTF2-like_dom_sf"/>
</dbReference>
<dbReference type="NCBIfam" id="TIGR02937">
    <property type="entry name" value="sigma70-ECF"/>
    <property type="match status" value="1"/>
</dbReference>
<organism evidence="4 5">
    <name type="scientific">Cohnella kolymensis</name>
    <dbReference type="NCBI Taxonomy" id="1590652"/>
    <lineage>
        <taxon>Bacteria</taxon>
        <taxon>Bacillati</taxon>
        <taxon>Bacillota</taxon>
        <taxon>Bacilli</taxon>
        <taxon>Bacillales</taxon>
        <taxon>Paenibacillaceae</taxon>
        <taxon>Cohnella</taxon>
    </lineage>
</organism>
<dbReference type="InterPro" id="IPR014303">
    <property type="entry name" value="RNA_pol_sigma-70_ECF"/>
</dbReference>
<dbReference type="PANTHER" id="PTHR30173">
    <property type="entry name" value="SIGMA 19 FACTOR"/>
    <property type="match status" value="1"/>
</dbReference>
<dbReference type="Proteomes" id="UP000054526">
    <property type="component" value="Unassembled WGS sequence"/>
</dbReference>
<dbReference type="NCBIfam" id="TIGR02957">
    <property type="entry name" value="SigX4"/>
    <property type="match status" value="1"/>
</dbReference>
<keyword evidence="5" id="KW-1185">Reference proteome</keyword>